<evidence type="ECO:0000259" key="14">
    <source>
        <dbReference type="Pfam" id="PF04457"/>
    </source>
</evidence>
<evidence type="ECO:0000256" key="1">
    <source>
        <dbReference type="ARBA" id="ARBA00004613"/>
    </source>
</evidence>
<evidence type="ECO:0000256" key="4">
    <source>
        <dbReference type="ARBA" id="ARBA00022525"/>
    </source>
</evidence>
<dbReference type="Proteomes" id="UP001149163">
    <property type="component" value="Unassembled WGS sequence"/>
</dbReference>
<dbReference type="AlphaFoldDB" id="A0A9W9I6C6"/>
<feature type="region of interest" description="Disordered" evidence="13">
    <location>
        <begin position="367"/>
        <end position="452"/>
    </location>
</feature>
<dbReference type="InterPro" id="IPR014347">
    <property type="entry name" value="Tautomerase/MIF_sf"/>
</dbReference>
<evidence type="ECO:0000256" key="13">
    <source>
        <dbReference type="SAM" id="MobiDB-lite"/>
    </source>
</evidence>
<dbReference type="Pfam" id="PF01187">
    <property type="entry name" value="MIF"/>
    <property type="match status" value="1"/>
</dbReference>
<evidence type="ECO:0000256" key="8">
    <source>
        <dbReference type="ARBA" id="ARBA00038932"/>
    </source>
</evidence>
<organism evidence="15 16">
    <name type="scientific">Penicillium canariense</name>
    <dbReference type="NCBI Taxonomy" id="189055"/>
    <lineage>
        <taxon>Eukaryota</taxon>
        <taxon>Fungi</taxon>
        <taxon>Dikarya</taxon>
        <taxon>Ascomycota</taxon>
        <taxon>Pezizomycotina</taxon>
        <taxon>Eurotiomycetes</taxon>
        <taxon>Eurotiomycetidae</taxon>
        <taxon>Eurotiales</taxon>
        <taxon>Aspergillaceae</taxon>
        <taxon>Penicillium</taxon>
    </lineage>
</organism>
<comment type="caution">
    <text evidence="15">The sequence shown here is derived from an EMBL/GenBank/DDBJ whole genome shotgun (WGS) entry which is preliminary data.</text>
</comment>
<reference evidence="15" key="2">
    <citation type="journal article" date="2023" name="IMA Fungus">
        <title>Comparative genomic study of the Penicillium genus elucidates a diverse pangenome and 15 lateral gene transfer events.</title>
        <authorList>
            <person name="Petersen C."/>
            <person name="Sorensen T."/>
            <person name="Nielsen M.R."/>
            <person name="Sondergaard T.E."/>
            <person name="Sorensen J.L."/>
            <person name="Fitzpatrick D.A."/>
            <person name="Frisvad J.C."/>
            <person name="Nielsen K.L."/>
        </authorList>
    </citation>
    <scope>NUCLEOTIDE SEQUENCE</scope>
    <source>
        <strain evidence="15">IBT 26290</strain>
    </source>
</reference>
<evidence type="ECO:0000256" key="2">
    <source>
        <dbReference type="ARBA" id="ARBA00005851"/>
    </source>
</evidence>
<evidence type="ECO:0000256" key="7">
    <source>
        <dbReference type="ARBA" id="ARBA00036823"/>
    </source>
</evidence>
<dbReference type="Gene3D" id="3.30.429.10">
    <property type="entry name" value="Macrophage Migration Inhibitory Factor"/>
    <property type="match status" value="1"/>
</dbReference>
<dbReference type="EC" id="5.3.2.1" evidence="9"/>
<gene>
    <name evidence="15" type="ORF">N7482_006260</name>
</gene>
<accession>A0A9W9I6C6</accession>
<dbReference type="InterPro" id="IPR040459">
    <property type="entry name" value="MJ1316"/>
</dbReference>
<feature type="compositionally biased region" description="Low complexity" evidence="13">
    <location>
        <begin position="401"/>
        <end position="413"/>
    </location>
</feature>
<proteinExistence type="inferred from homology"/>
<evidence type="ECO:0000256" key="12">
    <source>
        <dbReference type="ARBA" id="ARBA00042730"/>
    </source>
</evidence>
<evidence type="ECO:0000256" key="9">
    <source>
        <dbReference type="ARBA" id="ARBA00039086"/>
    </source>
</evidence>
<keyword evidence="16" id="KW-1185">Reference proteome</keyword>
<dbReference type="PANTHER" id="PTHR11954:SF6">
    <property type="entry name" value="MACROPHAGE MIGRATION INHIBITORY FACTOR"/>
    <property type="match status" value="1"/>
</dbReference>
<dbReference type="SUPFAM" id="SSF55331">
    <property type="entry name" value="Tautomerase/MIF"/>
    <property type="match status" value="1"/>
</dbReference>
<evidence type="ECO:0000256" key="10">
    <source>
        <dbReference type="ARBA" id="ARBA00041631"/>
    </source>
</evidence>
<dbReference type="EC" id="5.3.3.12" evidence="8"/>
<reference evidence="15" key="1">
    <citation type="submission" date="2022-11" db="EMBL/GenBank/DDBJ databases">
        <authorList>
            <person name="Petersen C."/>
        </authorList>
    </citation>
    <scope>NUCLEOTIDE SEQUENCE</scope>
    <source>
        <strain evidence="15">IBT 26290</strain>
    </source>
</reference>
<dbReference type="EMBL" id="JAPQKN010000003">
    <property type="protein sequence ID" value="KAJ5167479.1"/>
    <property type="molecule type" value="Genomic_DNA"/>
</dbReference>
<keyword evidence="3" id="KW-0202">Cytokine</keyword>
<comment type="catalytic activity">
    <reaction evidence="7">
        <text>L-dopachrome = 5,6-dihydroxyindole-2-carboxylate</text>
        <dbReference type="Rhea" id="RHEA:13041"/>
        <dbReference type="ChEBI" id="CHEBI:16875"/>
        <dbReference type="ChEBI" id="CHEBI:57509"/>
        <dbReference type="EC" id="5.3.3.12"/>
    </reaction>
</comment>
<keyword evidence="4" id="KW-0964">Secreted</keyword>
<dbReference type="OrthoDB" id="255819at2759"/>
<evidence type="ECO:0000256" key="3">
    <source>
        <dbReference type="ARBA" id="ARBA00022514"/>
    </source>
</evidence>
<feature type="compositionally biased region" description="Basic and acidic residues" evidence="13">
    <location>
        <begin position="373"/>
        <end position="382"/>
    </location>
</feature>
<dbReference type="RefSeq" id="XP_056543940.1">
    <property type="nucleotide sequence ID" value="XM_056688385.1"/>
</dbReference>
<dbReference type="PANTHER" id="PTHR11954">
    <property type="entry name" value="D-DOPACHROME DECARBOXYLASE"/>
    <property type="match status" value="1"/>
</dbReference>
<evidence type="ECO:0000313" key="16">
    <source>
        <dbReference type="Proteomes" id="UP001149163"/>
    </source>
</evidence>
<dbReference type="GeneID" id="81427561"/>
<feature type="compositionally biased region" description="Polar residues" evidence="13">
    <location>
        <begin position="414"/>
        <end position="431"/>
    </location>
</feature>
<dbReference type="GO" id="GO:0050178">
    <property type="term" value="F:phenylpyruvate tautomerase activity"/>
    <property type="evidence" value="ECO:0007669"/>
    <property type="project" value="UniProtKB-EC"/>
</dbReference>
<comment type="subcellular location">
    <subcellularLocation>
        <location evidence="1">Secreted</location>
    </subcellularLocation>
</comment>
<dbReference type="GO" id="GO:0005576">
    <property type="term" value="C:extracellular region"/>
    <property type="evidence" value="ECO:0007669"/>
    <property type="project" value="UniProtKB-SubCell"/>
</dbReference>
<evidence type="ECO:0000256" key="5">
    <source>
        <dbReference type="ARBA" id="ARBA00023235"/>
    </source>
</evidence>
<evidence type="ECO:0000256" key="11">
    <source>
        <dbReference type="ARBA" id="ARBA00041912"/>
    </source>
</evidence>
<feature type="compositionally biased region" description="Polar residues" evidence="13">
    <location>
        <begin position="1"/>
        <end position="10"/>
    </location>
</feature>
<dbReference type="InterPro" id="IPR001398">
    <property type="entry name" value="Macrophage_inhib_fac"/>
</dbReference>
<feature type="domain" description="MJ1316 RNA cyclic group end recognition" evidence="14">
    <location>
        <begin position="79"/>
        <end position="140"/>
    </location>
</feature>
<keyword evidence="5" id="KW-0413">Isomerase</keyword>
<protein>
    <recommendedName>
        <fullName evidence="12">L-dopachrome isomerase</fullName>
        <ecNumber evidence="9">5.3.2.1</ecNumber>
        <ecNumber evidence="8">5.3.3.12</ecNumber>
    </recommendedName>
    <alternativeName>
        <fullName evidence="10">L-dopachrome tautomerase</fullName>
    </alternativeName>
    <alternativeName>
        <fullName evidence="11">Phenylpyruvate tautomerase</fullName>
    </alternativeName>
</protein>
<comment type="catalytic activity">
    <reaction evidence="6">
        <text>3-phenylpyruvate = enol-phenylpyruvate</text>
        <dbReference type="Rhea" id="RHEA:17097"/>
        <dbReference type="ChEBI" id="CHEBI:16815"/>
        <dbReference type="ChEBI" id="CHEBI:18005"/>
        <dbReference type="EC" id="5.3.2.1"/>
    </reaction>
</comment>
<comment type="similarity">
    <text evidence="2">Belongs to the MIF family.</text>
</comment>
<dbReference type="GO" id="GO:0004167">
    <property type="term" value="F:dopachrome isomerase activity"/>
    <property type="evidence" value="ECO:0007669"/>
    <property type="project" value="UniProtKB-EC"/>
</dbReference>
<feature type="compositionally biased region" description="Basic and acidic residues" evidence="13">
    <location>
        <begin position="12"/>
        <end position="28"/>
    </location>
</feature>
<evidence type="ECO:0000313" key="15">
    <source>
        <dbReference type="EMBL" id="KAJ5167479.1"/>
    </source>
</evidence>
<name>A0A9W9I6C6_9EURO</name>
<evidence type="ECO:0000256" key="6">
    <source>
        <dbReference type="ARBA" id="ARBA00036735"/>
    </source>
</evidence>
<dbReference type="Pfam" id="PF04457">
    <property type="entry name" value="MJ1316"/>
    <property type="match status" value="1"/>
</dbReference>
<feature type="region of interest" description="Disordered" evidence="13">
    <location>
        <begin position="1"/>
        <end position="59"/>
    </location>
</feature>
<feature type="compositionally biased region" description="Basic and acidic residues" evidence="13">
    <location>
        <begin position="435"/>
        <end position="452"/>
    </location>
</feature>
<sequence>MASDTISLGSIDQERQCVDLPDKIEEKSPSSSPSPPPRGESRRPPRIPSPPKSGENRLRPAGGICALSLSKSNVLMGWTDIINRINWDPTFQRDDYIIGFVDRFEGQLEVSMNAWKKDSTDEEFIPQHRVLYIRHVDGEVKKPSLPRLATNIPLERHSSTSLPVLAPKIPPEINMQQRPRSERQAIAPFLFAEDRIDDENIAPTARYAPDAKPVYVTRKSIEEDSPVTQKTMYYEDAFALQAAYNPPKDRVVQDSAVIAELATNRKAKEEDSRLVSDIASRLAQIYQRPESAVQVAMHPDISIVFANVFLPSYLLKIYALPASIAPVTNLRNTGLIQRALQDLLGIPPEQGVVLYLPVPEENLATNGSTAQREISRLDHTEADSPGLIKSISRTMSRRLKSSSGGSAPLSLPSTVMTTSPSTLTNSNQSPLRETAQGEDKPRGRTLKKRESLRSIVRRRLMDIKPRKEGDIK</sequence>